<dbReference type="AlphaFoldDB" id="A0A4Y8MX23"/>
<evidence type="ECO:0000313" key="3">
    <source>
        <dbReference type="EMBL" id="TFE41898.1"/>
    </source>
</evidence>
<name>A0A4Y8MX23_9BURK</name>
<dbReference type="RefSeq" id="WP_134465176.1">
    <property type="nucleotide sequence ID" value="NZ_JBHMFL010000064.1"/>
</dbReference>
<comment type="caution">
    <text evidence="3">The sequence shown here is derived from an EMBL/GenBank/DDBJ whole genome shotgun (WGS) entry which is preliminary data.</text>
</comment>
<feature type="chain" id="PRO_5021417220" evidence="2">
    <location>
        <begin position="22"/>
        <end position="113"/>
    </location>
</feature>
<dbReference type="GeneID" id="97308513"/>
<reference evidence="3 4" key="1">
    <citation type="submission" date="2019-03" db="EMBL/GenBank/DDBJ databases">
        <title>Complete Genome Sequence of Paraburkholderia dipogonis ICMP 19430T, a Nitrogen-fixing Symbiont of the South African Invasive Legume Dipogon lignosus in New Zealand.</title>
        <authorList>
            <person name="De Meyer S.E."/>
        </authorList>
    </citation>
    <scope>NUCLEOTIDE SEQUENCE [LARGE SCALE GENOMIC DNA]</scope>
    <source>
        <strain evidence="3 4">ICMP 19430</strain>
    </source>
</reference>
<protein>
    <submittedName>
        <fullName evidence="3">DUF4148 domain-containing protein</fullName>
    </submittedName>
</protein>
<proteinExistence type="predicted"/>
<keyword evidence="2" id="KW-0732">Signal</keyword>
<dbReference type="EMBL" id="SNVI01000002">
    <property type="protein sequence ID" value="TFE41898.1"/>
    <property type="molecule type" value="Genomic_DNA"/>
</dbReference>
<dbReference type="Pfam" id="PF13663">
    <property type="entry name" value="DUF4148"/>
    <property type="match status" value="1"/>
</dbReference>
<accession>A0A4Y8MX23</accession>
<dbReference type="Proteomes" id="UP000297385">
    <property type="component" value="Unassembled WGS sequence"/>
</dbReference>
<feature type="region of interest" description="Disordered" evidence="1">
    <location>
        <begin position="70"/>
        <end position="113"/>
    </location>
</feature>
<dbReference type="InterPro" id="IPR025421">
    <property type="entry name" value="DUF4148"/>
</dbReference>
<evidence type="ECO:0000256" key="1">
    <source>
        <dbReference type="SAM" id="MobiDB-lite"/>
    </source>
</evidence>
<feature type="compositionally biased region" description="Polar residues" evidence="1">
    <location>
        <begin position="90"/>
        <end position="99"/>
    </location>
</feature>
<evidence type="ECO:0000256" key="2">
    <source>
        <dbReference type="SAM" id="SignalP"/>
    </source>
</evidence>
<gene>
    <name evidence="3" type="ORF">E2553_35255</name>
</gene>
<sequence length="113" mass="11678">MKSLIQATIVASSLAASIAFAQTNAPKTRAEVRAELVQLEKSGYNPAARDDATYPADLQAAEVRVAAQNEETNAARPPVADASGNGGVVSGTTQSSARHTASIDGMKPTYFGQ</sequence>
<organism evidence="3 4">
    <name type="scientific">Paraburkholderia dipogonis</name>
    <dbReference type="NCBI Taxonomy" id="1211383"/>
    <lineage>
        <taxon>Bacteria</taxon>
        <taxon>Pseudomonadati</taxon>
        <taxon>Pseudomonadota</taxon>
        <taxon>Betaproteobacteria</taxon>
        <taxon>Burkholderiales</taxon>
        <taxon>Burkholderiaceae</taxon>
        <taxon>Paraburkholderia</taxon>
    </lineage>
</organism>
<feature type="signal peptide" evidence="2">
    <location>
        <begin position="1"/>
        <end position="21"/>
    </location>
</feature>
<evidence type="ECO:0000313" key="4">
    <source>
        <dbReference type="Proteomes" id="UP000297385"/>
    </source>
</evidence>